<dbReference type="EMBL" id="JAGQFT020000011">
    <property type="protein sequence ID" value="MBS7458514.1"/>
    <property type="molecule type" value="Genomic_DNA"/>
</dbReference>
<dbReference type="SUPFAM" id="SSF52540">
    <property type="entry name" value="P-loop containing nucleoside triphosphate hydrolases"/>
    <property type="match status" value="1"/>
</dbReference>
<reference evidence="2" key="2">
    <citation type="submission" date="2021-04" db="EMBL/GenBank/DDBJ databases">
        <authorList>
            <person name="Karlyshev A.V."/>
        </authorList>
    </citation>
    <scope>NUCLEOTIDE SEQUENCE</scope>
    <source>
        <strain evidence="2">LMG 29479</strain>
    </source>
</reference>
<organism evidence="2">
    <name type="scientific">Coralloluteibacterium stylophorae</name>
    <dbReference type="NCBI Taxonomy" id="1776034"/>
    <lineage>
        <taxon>Bacteria</taxon>
        <taxon>Pseudomonadati</taxon>
        <taxon>Pseudomonadota</taxon>
        <taxon>Gammaproteobacteria</taxon>
        <taxon>Lysobacterales</taxon>
        <taxon>Lysobacteraceae</taxon>
        <taxon>Coralloluteibacterium</taxon>
    </lineage>
</organism>
<evidence type="ECO:0000313" key="4">
    <source>
        <dbReference type="Proteomes" id="UP000675747"/>
    </source>
</evidence>
<gene>
    <name evidence="3" type="ORF">KB893_015350</name>
    <name evidence="2" type="ORF">KB893_10015</name>
</gene>
<sequence length="298" mass="33204">MTDAAAAECGSEGTGADPVFDRPVFVLSPPRSGSTLVFELLAQAPGVYTIGGESHRMIEQVPGLGPRDKAFASNVLEATDARPQGVRALRSHFHAALRDREGRAAAQGARVRMLEKTPKNALRVPFLKEVFPEGRFVFLHRDARETIGSMIDAWQSGRFRTYIGLPGWPHPAWSLVLVPGWRALADKPLHEVVAAQWSITMNRLLDSLEMLPRDAWCALDYAQLLREPQTQIQRLCRALDLEWDRELGSSLPLSRYTLSRPAPDKWRKHAHLIEPLLPSLEATMERAGRVLEAGRLNA</sequence>
<dbReference type="Proteomes" id="UP000675747">
    <property type="component" value="Unassembled WGS sequence"/>
</dbReference>
<comment type="caution">
    <text evidence="2">The sequence shown here is derived from an EMBL/GenBank/DDBJ whole genome shotgun (WGS) entry which is preliminary data.</text>
</comment>
<dbReference type="InterPro" id="IPR026634">
    <property type="entry name" value="TPST-like"/>
</dbReference>
<keyword evidence="1" id="KW-0808">Transferase</keyword>
<dbReference type="PANTHER" id="PTHR12788:SF10">
    <property type="entry name" value="PROTEIN-TYROSINE SULFOTRANSFERASE"/>
    <property type="match status" value="1"/>
</dbReference>
<proteinExistence type="predicted"/>
<name>A0A8J7VW87_9GAMM</name>
<evidence type="ECO:0000313" key="2">
    <source>
        <dbReference type="EMBL" id="MBR0562848.1"/>
    </source>
</evidence>
<dbReference type="Gene3D" id="3.40.50.300">
    <property type="entry name" value="P-loop containing nucleotide triphosphate hydrolases"/>
    <property type="match status" value="1"/>
</dbReference>
<accession>A0A8J7VW87</accession>
<reference evidence="3 4" key="1">
    <citation type="journal article" date="2021" name="Microbiol. Resour. Announc.">
        <title>Draft Genome Sequence of Coralloluteibacterium stylophorae LMG 29479T.</title>
        <authorList>
            <person name="Karlyshev A.V."/>
            <person name="Kudryashova E.B."/>
            <person name="Ariskina E.V."/>
            <person name="Conroy A.P."/>
            <person name="Abidueva E.Y."/>
        </authorList>
    </citation>
    <scope>NUCLEOTIDE SEQUENCE [LARGE SCALE GENOMIC DNA]</scope>
    <source>
        <strain evidence="3 4">LMG 29479</strain>
    </source>
</reference>
<dbReference type="AlphaFoldDB" id="A0A8J7VW87"/>
<dbReference type="Pfam" id="PF13469">
    <property type="entry name" value="Sulfotransfer_3"/>
    <property type="match status" value="1"/>
</dbReference>
<dbReference type="PANTHER" id="PTHR12788">
    <property type="entry name" value="PROTEIN-TYROSINE SULFOTRANSFERASE 2"/>
    <property type="match status" value="1"/>
</dbReference>
<evidence type="ECO:0000313" key="3">
    <source>
        <dbReference type="EMBL" id="MBS7458514.1"/>
    </source>
</evidence>
<dbReference type="GO" id="GO:0008476">
    <property type="term" value="F:protein-tyrosine sulfotransferase activity"/>
    <property type="evidence" value="ECO:0007669"/>
    <property type="project" value="InterPro"/>
</dbReference>
<keyword evidence="4" id="KW-1185">Reference proteome</keyword>
<dbReference type="RefSeq" id="WP_211926774.1">
    <property type="nucleotide sequence ID" value="NZ_JAGQFT020000011.1"/>
</dbReference>
<dbReference type="InterPro" id="IPR027417">
    <property type="entry name" value="P-loop_NTPase"/>
</dbReference>
<protein>
    <submittedName>
        <fullName evidence="2">Sulfotransferase</fullName>
    </submittedName>
</protein>
<evidence type="ECO:0000256" key="1">
    <source>
        <dbReference type="ARBA" id="ARBA00022679"/>
    </source>
</evidence>
<dbReference type="EMBL" id="JAGQFT010000078">
    <property type="protein sequence ID" value="MBR0562848.1"/>
    <property type="molecule type" value="Genomic_DNA"/>
</dbReference>